<feature type="compositionally biased region" description="Low complexity" evidence="1">
    <location>
        <begin position="303"/>
        <end position="319"/>
    </location>
</feature>
<keyword evidence="3" id="KW-1185">Reference proteome</keyword>
<feature type="compositionally biased region" description="Polar residues" evidence="1">
    <location>
        <begin position="320"/>
        <end position="329"/>
    </location>
</feature>
<evidence type="ECO:0000313" key="2">
    <source>
        <dbReference type="EMBL" id="KAF2185825.1"/>
    </source>
</evidence>
<dbReference type="OrthoDB" id="5311681at2759"/>
<evidence type="ECO:0000313" key="3">
    <source>
        <dbReference type="Proteomes" id="UP000800200"/>
    </source>
</evidence>
<accession>A0A6A6E494</accession>
<gene>
    <name evidence="2" type="ORF">K469DRAFT_707495</name>
</gene>
<dbReference type="InterPro" id="IPR032675">
    <property type="entry name" value="LRR_dom_sf"/>
</dbReference>
<evidence type="ECO:0000256" key="1">
    <source>
        <dbReference type="SAM" id="MobiDB-lite"/>
    </source>
</evidence>
<proteinExistence type="predicted"/>
<feature type="region of interest" description="Disordered" evidence="1">
    <location>
        <begin position="301"/>
        <end position="329"/>
    </location>
</feature>
<reference evidence="2" key="1">
    <citation type="journal article" date="2020" name="Stud. Mycol.">
        <title>101 Dothideomycetes genomes: a test case for predicting lifestyles and emergence of pathogens.</title>
        <authorList>
            <person name="Haridas S."/>
            <person name="Albert R."/>
            <person name="Binder M."/>
            <person name="Bloem J."/>
            <person name="Labutti K."/>
            <person name="Salamov A."/>
            <person name="Andreopoulos B."/>
            <person name="Baker S."/>
            <person name="Barry K."/>
            <person name="Bills G."/>
            <person name="Bluhm B."/>
            <person name="Cannon C."/>
            <person name="Castanera R."/>
            <person name="Culley D."/>
            <person name="Daum C."/>
            <person name="Ezra D."/>
            <person name="Gonzalez J."/>
            <person name="Henrissat B."/>
            <person name="Kuo A."/>
            <person name="Liang C."/>
            <person name="Lipzen A."/>
            <person name="Lutzoni F."/>
            <person name="Magnuson J."/>
            <person name="Mondo S."/>
            <person name="Nolan M."/>
            <person name="Ohm R."/>
            <person name="Pangilinan J."/>
            <person name="Park H.-J."/>
            <person name="Ramirez L."/>
            <person name="Alfaro M."/>
            <person name="Sun H."/>
            <person name="Tritt A."/>
            <person name="Yoshinaga Y."/>
            <person name="Zwiers L.-H."/>
            <person name="Turgeon B."/>
            <person name="Goodwin S."/>
            <person name="Spatafora J."/>
            <person name="Crous P."/>
            <person name="Grigoriev I."/>
        </authorList>
    </citation>
    <scope>NUCLEOTIDE SEQUENCE</scope>
    <source>
        <strain evidence="2">CBS 207.26</strain>
    </source>
</reference>
<dbReference type="SUPFAM" id="SSF52047">
    <property type="entry name" value="RNI-like"/>
    <property type="match status" value="1"/>
</dbReference>
<dbReference type="Gene3D" id="3.80.10.10">
    <property type="entry name" value="Ribonuclease Inhibitor"/>
    <property type="match status" value="1"/>
</dbReference>
<organism evidence="2 3">
    <name type="scientific">Zopfia rhizophila CBS 207.26</name>
    <dbReference type="NCBI Taxonomy" id="1314779"/>
    <lineage>
        <taxon>Eukaryota</taxon>
        <taxon>Fungi</taxon>
        <taxon>Dikarya</taxon>
        <taxon>Ascomycota</taxon>
        <taxon>Pezizomycotina</taxon>
        <taxon>Dothideomycetes</taxon>
        <taxon>Dothideomycetes incertae sedis</taxon>
        <taxon>Zopfiaceae</taxon>
        <taxon>Zopfia</taxon>
    </lineage>
</organism>
<sequence length="516" mass="59229">MALPRLYEEVTLRSYAEIRYVDGRPEGYGNGSPFAMGLNTLVSRTFTDYVQTFRLIGDWREHDVDDYTKGRVPDNSMILQIALRAALDKMKNLKAFAWELNTKPMQTVYQGIMTKPNLTSLTLRFQTKRIPRPTTIIPPLPNLTSLIVYDIDPLCYPDDISLLLTSKKLENLKLHWNPRMRESGEESVNLMNYFGRCLTARHKVPVKRMAMYNLYARNTGEGFEDCLDAKSVEEITIINCMGSSDPMTIFLDDTWRINHHHHKIPQQLKMMRGDIVDREHVQMLAKFQGLERLYLLSRRRSSKPSSMAATPTTPSTGTPNYASTNGTPNTEQQCKTLAGDYLAVIQSNHRTMRHLLLSDHWILGDDALLKLCQHCPNLEQLGFSCAVPSLEFLRHIISFVPKLFALRLLIQPGSELAEKVDSMDVEFHQFALATELWRPEYRSLKYFGLGDKLVFKLEGVVYPPKAKQVSVLEGQENSFNTRRMGPIRVARKIELEDVRHVEIWGLDSTEFEVKFP</sequence>
<protein>
    <recommendedName>
        <fullName evidence="4">F-box domain-containing protein</fullName>
    </recommendedName>
</protein>
<dbReference type="Proteomes" id="UP000800200">
    <property type="component" value="Unassembled WGS sequence"/>
</dbReference>
<dbReference type="EMBL" id="ML994632">
    <property type="protein sequence ID" value="KAF2185825.1"/>
    <property type="molecule type" value="Genomic_DNA"/>
</dbReference>
<name>A0A6A6E494_9PEZI</name>
<evidence type="ECO:0008006" key="4">
    <source>
        <dbReference type="Google" id="ProtNLM"/>
    </source>
</evidence>
<dbReference type="AlphaFoldDB" id="A0A6A6E494"/>